<dbReference type="PIRSF" id="PIRSF017082">
    <property type="entry name" value="YflP"/>
    <property type="match status" value="1"/>
</dbReference>
<organism evidence="3 4">
    <name type="scientific">Bordetella genomosp. 11</name>
    <dbReference type="NCBI Taxonomy" id="1416808"/>
    <lineage>
        <taxon>Bacteria</taxon>
        <taxon>Pseudomonadati</taxon>
        <taxon>Pseudomonadota</taxon>
        <taxon>Betaproteobacteria</taxon>
        <taxon>Burkholderiales</taxon>
        <taxon>Alcaligenaceae</taxon>
        <taxon>Bordetella</taxon>
    </lineage>
</organism>
<dbReference type="Gene3D" id="3.40.190.10">
    <property type="entry name" value="Periplasmic binding protein-like II"/>
    <property type="match status" value="1"/>
</dbReference>
<accession>A0A261V1L4</accession>
<keyword evidence="4" id="KW-1185">Reference proteome</keyword>
<dbReference type="PANTHER" id="PTHR42928">
    <property type="entry name" value="TRICARBOXYLATE-BINDING PROTEIN"/>
    <property type="match status" value="1"/>
</dbReference>
<dbReference type="PANTHER" id="PTHR42928:SF5">
    <property type="entry name" value="BLR1237 PROTEIN"/>
    <property type="match status" value="1"/>
</dbReference>
<dbReference type="InterPro" id="IPR042100">
    <property type="entry name" value="Bug_dom1"/>
</dbReference>
<feature type="signal peptide" evidence="2">
    <location>
        <begin position="1"/>
        <end position="39"/>
    </location>
</feature>
<proteinExistence type="inferred from homology"/>
<dbReference type="InterPro" id="IPR005064">
    <property type="entry name" value="BUG"/>
</dbReference>
<gene>
    <name evidence="3" type="ORF">CAL28_04225</name>
</gene>
<name>A0A261V1L4_9BORD</name>
<evidence type="ECO:0000313" key="3">
    <source>
        <dbReference type="EMBL" id="OZI67420.1"/>
    </source>
</evidence>
<dbReference type="CDD" id="cd13578">
    <property type="entry name" value="PBP2_Bug27"/>
    <property type="match status" value="1"/>
</dbReference>
<evidence type="ECO:0000256" key="2">
    <source>
        <dbReference type="SAM" id="SignalP"/>
    </source>
</evidence>
<evidence type="ECO:0000256" key="1">
    <source>
        <dbReference type="ARBA" id="ARBA00006987"/>
    </source>
</evidence>
<dbReference type="PROSITE" id="PS51318">
    <property type="entry name" value="TAT"/>
    <property type="match status" value="1"/>
</dbReference>
<dbReference type="Gene3D" id="3.40.190.150">
    <property type="entry name" value="Bordetella uptake gene, domain 1"/>
    <property type="match status" value="1"/>
</dbReference>
<dbReference type="InterPro" id="IPR006311">
    <property type="entry name" value="TAT_signal"/>
</dbReference>
<keyword evidence="2" id="KW-0732">Signal</keyword>
<reference evidence="4" key="1">
    <citation type="submission" date="2017-05" db="EMBL/GenBank/DDBJ databases">
        <title>Complete and WGS of Bordetella genogroups.</title>
        <authorList>
            <person name="Spilker T."/>
            <person name="Lipuma J."/>
        </authorList>
    </citation>
    <scope>NUCLEOTIDE SEQUENCE [LARGE SCALE GENOMIC DNA]</scope>
    <source>
        <strain evidence="4">AU8856</strain>
    </source>
</reference>
<comment type="caution">
    <text evidence="3">The sequence shown here is derived from an EMBL/GenBank/DDBJ whole genome shotgun (WGS) entry which is preliminary data.</text>
</comment>
<dbReference type="Pfam" id="PF03401">
    <property type="entry name" value="TctC"/>
    <property type="match status" value="1"/>
</dbReference>
<evidence type="ECO:0000313" key="4">
    <source>
        <dbReference type="Proteomes" id="UP000215767"/>
    </source>
</evidence>
<dbReference type="EMBL" id="NEVS01000001">
    <property type="protein sequence ID" value="OZI67420.1"/>
    <property type="molecule type" value="Genomic_DNA"/>
</dbReference>
<sequence>MTRRPSMQPIAHSSLSRRSMLLGGAALAAMSGLAGTARAADWPDKPLRLIVPFPPGGTTDFVTRLIGTKVGQSVGQAAIVENKPGAGTVIGVDFVAKSAPDGYSYVCVAGSFCVNSVLVKHLPYDSLRDLRPVAMMGASDQALAVYPGSGLKSLADLKKAALANPGKLSYGSFGVGTTPHLAGEMLKQQMGGLDITHIPYKGQGPALTDLLGGHTTMMFGTWLDLRDLVQAGKLVVLGMATDKRSRFAPDVPTMREQGYDIVSATWAGLLAPAKTPDDVVMRMNQEVNKALALPDVIAAFDKNSTEAMPGTPQQFAAYIQSEIAKYRKVIETAHISAQG</sequence>
<protein>
    <submittedName>
        <fullName evidence="3">LacI family transcriptional regulator</fullName>
    </submittedName>
</protein>
<feature type="chain" id="PRO_5013079795" evidence="2">
    <location>
        <begin position="40"/>
        <end position="339"/>
    </location>
</feature>
<comment type="similarity">
    <text evidence="1">Belongs to the UPF0065 (bug) family.</text>
</comment>
<dbReference type="SUPFAM" id="SSF53850">
    <property type="entry name" value="Periplasmic binding protein-like II"/>
    <property type="match status" value="1"/>
</dbReference>
<dbReference type="Proteomes" id="UP000215767">
    <property type="component" value="Unassembled WGS sequence"/>
</dbReference>
<dbReference type="AlphaFoldDB" id="A0A261V1L4"/>